<dbReference type="Pfam" id="PF01497">
    <property type="entry name" value="Peripla_BP_2"/>
    <property type="match status" value="1"/>
</dbReference>
<evidence type="ECO:0000313" key="5">
    <source>
        <dbReference type="Proteomes" id="UP000525652"/>
    </source>
</evidence>
<dbReference type="PROSITE" id="PS50983">
    <property type="entry name" value="FE_B12_PBP"/>
    <property type="match status" value="1"/>
</dbReference>
<dbReference type="RefSeq" id="WP_185692223.1">
    <property type="nucleotide sequence ID" value="NZ_JACHVA010000053.1"/>
</dbReference>
<reference evidence="4 5" key="1">
    <citation type="submission" date="2020-07" db="EMBL/GenBank/DDBJ databases">
        <authorList>
            <person name="Feng X."/>
        </authorList>
    </citation>
    <scope>NUCLEOTIDE SEQUENCE [LARGE SCALE GENOMIC DNA]</scope>
    <source>
        <strain evidence="4 5">JCM14086</strain>
    </source>
</reference>
<organism evidence="4 5">
    <name type="scientific">Puniceicoccus vermicola</name>
    <dbReference type="NCBI Taxonomy" id="388746"/>
    <lineage>
        <taxon>Bacteria</taxon>
        <taxon>Pseudomonadati</taxon>
        <taxon>Verrucomicrobiota</taxon>
        <taxon>Opitutia</taxon>
        <taxon>Puniceicoccales</taxon>
        <taxon>Puniceicoccaceae</taxon>
        <taxon>Puniceicoccus</taxon>
    </lineage>
</organism>
<dbReference type="InterPro" id="IPR002491">
    <property type="entry name" value="ABC_transptr_periplasmic_BD"/>
</dbReference>
<dbReference type="PANTHER" id="PTHR30535">
    <property type="entry name" value="VITAMIN B12-BINDING PROTEIN"/>
    <property type="match status" value="1"/>
</dbReference>
<keyword evidence="5" id="KW-1185">Reference proteome</keyword>
<feature type="signal peptide" evidence="2">
    <location>
        <begin position="1"/>
        <end position="24"/>
    </location>
</feature>
<feature type="chain" id="PRO_5031214835" evidence="2">
    <location>
        <begin position="25"/>
        <end position="332"/>
    </location>
</feature>
<accession>A0A7X1AYY6</accession>
<evidence type="ECO:0000313" key="4">
    <source>
        <dbReference type="EMBL" id="MBC2601513.1"/>
    </source>
</evidence>
<feature type="region of interest" description="Disordered" evidence="1">
    <location>
        <begin position="39"/>
        <end position="58"/>
    </location>
</feature>
<evidence type="ECO:0000256" key="2">
    <source>
        <dbReference type="SAM" id="SignalP"/>
    </source>
</evidence>
<sequence>MSHSHKQSYCARLMRNFPILGACAAIALLFGCSENGEKKSSPEFSSSETQIDSDKGSPTNIVTIGGAATEIVFALGAGDQVAAVDLSSTFPPEVRQLPQVGYVRSISPEGVLSKDPGLIIATGALGPPAAREIMEELSIPTLWLPDPKTVEDLERSVSEVAQQLGKPEEGEALLKTIQSQLSQAESEARSWSREKPTVLFFLNPPTASTGGMAGGSDSRSATLIELAGGTNAAKEFSGFQPVSLESVIQMNPDVIICGISPGHGASPETIQALRDNPALSSVSAIQNEAVYGVPLDDLTFGPRLGEAALRWNQILSEQANPPAGNQLAQREP</sequence>
<feature type="domain" description="Fe/B12 periplasmic-binding" evidence="3">
    <location>
        <begin position="60"/>
        <end position="323"/>
    </location>
</feature>
<dbReference type="AlphaFoldDB" id="A0A7X1AYY6"/>
<dbReference type="Gene3D" id="3.40.50.1980">
    <property type="entry name" value="Nitrogenase molybdenum iron protein domain"/>
    <property type="match status" value="2"/>
</dbReference>
<dbReference type="PANTHER" id="PTHR30535:SF4">
    <property type="entry name" value="HEMIN-BINDING PERIPLASMIC PROTEIN HMUT"/>
    <property type="match status" value="1"/>
</dbReference>
<dbReference type="SUPFAM" id="SSF53807">
    <property type="entry name" value="Helical backbone' metal receptor"/>
    <property type="match status" value="1"/>
</dbReference>
<dbReference type="InterPro" id="IPR050902">
    <property type="entry name" value="ABC_Transporter_SBP"/>
</dbReference>
<dbReference type="PROSITE" id="PS51257">
    <property type="entry name" value="PROKAR_LIPOPROTEIN"/>
    <property type="match status" value="1"/>
</dbReference>
<evidence type="ECO:0000256" key="1">
    <source>
        <dbReference type="SAM" id="MobiDB-lite"/>
    </source>
</evidence>
<evidence type="ECO:0000259" key="3">
    <source>
        <dbReference type="PROSITE" id="PS50983"/>
    </source>
</evidence>
<gene>
    <name evidence="4" type="ORF">H5P30_06950</name>
</gene>
<dbReference type="EMBL" id="JACHVA010000053">
    <property type="protein sequence ID" value="MBC2601513.1"/>
    <property type="molecule type" value="Genomic_DNA"/>
</dbReference>
<comment type="caution">
    <text evidence="4">The sequence shown here is derived from an EMBL/GenBank/DDBJ whole genome shotgun (WGS) entry which is preliminary data.</text>
</comment>
<name>A0A7X1AYY6_9BACT</name>
<dbReference type="Proteomes" id="UP000525652">
    <property type="component" value="Unassembled WGS sequence"/>
</dbReference>
<protein>
    <submittedName>
        <fullName evidence="4">ABC transporter substrate-binding protein</fullName>
    </submittedName>
</protein>
<keyword evidence="2" id="KW-0732">Signal</keyword>
<proteinExistence type="predicted"/>